<evidence type="ECO:0000256" key="1">
    <source>
        <dbReference type="SAM" id="MobiDB-lite"/>
    </source>
</evidence>
<proteinExistence type="predicted"/>
<name>A0AAV8ZHH0_9CUCU</name>
<feature type="compositionally biased region" description="Acidic residues" evidence="1">
    <location>
        <begin position="144"/>
        <end position="155"/>
    </location>
</feature>
<sequence length="170" mass="20080">MNKILKNDELYIEKSTTTAAPTVYNFYTVPPRAAPLTPSPAAPGAQLPAPLPPPEPLAPRRQPAMRQRPYQRPRPLYDYYEEDYEGDAASQGSQRRPRPRPVYYDDDDYEDYEESRLPRRSGGRRRPYWRERTSRRKDRRKYDYDEDDYGYEYDDAFTSPIPCSQSQEEI</sequence>
<comment type="caution">
    <text evidence="2">The sequence shown here is derived from an EMBL/GenBank/DDBJ whole genome shotgun (WGS) entry which is preliminary data.</text>
</comment>
<dbReference type="Proteomes" id="UP001162162">
    <property type="component" value="Unassembled WGS sequence"/>
</dbReference>
<organism evidence="2 3">
    <name type="scientific">Aromia moschata</name>
    <dbReference type="NCBI Taxonomy" id="1265417"/>
    <lineage>
        <taxon>Eukaryota</taxon>
        <taxon>Metazoa</taxon>
        <taxon>Ecdysozoa</taxon>
        <taxon>Arthropoda</taxon>
        <taxon>Hexapoda</taxon>
        <taxon>Insecta</taxon>
        <taxon>Pterygota</taxon>
        <taxon>Neoptera</taxon>
        <taxon>Endopterygota</taxon>
        <taxon>Coleoptera</taxon>
        <taxon>Polyphaga</taxon>
        <taxon>Cucujiformia</taxon>
        <taxon>Chrysomeloidea</taxon>
        <taxon>Cerambycidae</taxon>
        <taxon>Cerambycinae</taxon>
        <taxon>Callichromatini</taxon>
        <taxon>Aromia</taxon>
    </lineage>
</organism>
<evidence type="ECO:0000313" key="3">
    <source>
        <dbReference type="Proteomes" id="UP001162162"/>
    </source>
</evidence>
<protein>
    <submittedName>
        <fullName evidence="2">Uncharacterized protein</fullName>
    </submittedName>
</protein>
<feature type="compositionally biased region" description="Polar residues" evidence="1">
    <location>
        <begin position="161"/>
        <end position="170"/>
    </location>
</feature>
<dbReference type="AlphaFoldDB" id="A0AAV8ZHH0"/>
<feature type="compositionally biased region" description="Acidic residues" evidence="1">
    <location>
        <begin position="104"/>
        <end position="113"/>
    </location>
</feature>
<accession>A0AAV8ZHH0</accession>
<feature type="region of interest" description="Disordered" evidence="1">
    <location>
        <begin position="29"/>
        <end position="170"/>
    </location>
</feature>
<feature type="compositionally biased region" description="Low complexity" evidence="1">
    <location>
        <begin position="59"/>
        <end position="78"/>
    </location>
</feature>
<dbReference type="EMBL" id="JAPWTK010000002">
    <property type="protein sequence ID" value="KAJ8962729.1"/>
    <property type="molecule type" value="Genomic_DNA"/>
</dbReference>
<keyword evidence="3" id="KW-1185">Reference proteome</keyword>
<gene>
    <name evidence="2" type="ORF">NQ318_001127</name>
</gene>
<evidence type="ECO:0000313" key="2">
    <source>
        <dbReference type="EMBL" id="KAJ8962729.1"/>
    </source>
</evidence>
<feature type="compositionally biased region" description="Basic residues" evidence="1">
    <location>
        <begin position="118"/>
        <end position="139"/>
    </location>
</feature>
<reference evidence="2" key="1">
    <citation type="journal article" date="2023" name="Insect Mol. Biol.">
        <title>Genome sequencing provides insights into the evolution of gene families encoding plant cell wall-degrading enzymes in longhorned beetles.</title>
        <authorList>
            <person name="Shin N.R."/>
            <person name="Okamura Y."/>
            <person name="Kirsch R."/>
            <person name="Pauchet Y."/>
        </authorList>
    </citation>
    <scope>NUCLEOTIDE SEQUENCE</scope>
    <source>
        <strain evidence="2">AMC_N1</strain>
    </source>
</reference>